<feature type="domain" description="Cyclic nucleotide-binding" evidence="3">
    <location>
        <begin position="250"/>
        <end position="331"/>
    </location>
</feature>
<dbReference type="eggNOG" id="KOG0501">
    <property type="taxonomic scope" value="Eukaryota"/>
</dbReference>
<feature type="region of interest" description="Disordered" evidence="1">
    <location>
        <begin position="499"/>
        <end position="520"/>
    </location>
</feature>
<dbReference type="GO" id="GO:0005249">
    <property type="term" value="F:voltage-gated potassium channel activity"/>
    <property type="evidence" value="ECO:0007669"/>
    <property type="project" value="TreeGrafter"/>
</dbReference>
<dbReference type="Gene3D" id="2.60.120.10">
    <property type="entry name" value="Jelly Rolls"/>
    <property type="match status" value="1"/>
</dbReference>
<dbReference type="GO" id="GO:0035725">
    <property type="term" value="P:sodium ion transmembrane transport"/>
    <property type="evidence" value="ECO:0007669"/>
    <property type="project" value="TreeGrafter"/>
</dbReference>
<dbReference type="SUPFAM" id="SSF81324">
    <property type="entry name" value="Voltage-gated potassium channels"/>
    <property type="match status" value="1"/>
</dbReference>
<evidence type="ECO:0000313" key="4">
    <source>
        <dbReference type="EMBL" id="EAR91790.2"/>
    </source>
</evidence>
<dbReference type="KEGG" id="tet:TTHERM_00809350"/>
<feature type="transmembrane region" description="Helical" evidence="2">
    <location>
        <begin position="20"/>
        <end position="38"/>
    </location>
</feature>
<name>Q233N9_TETTS</name>
<dbReference type="InterPro" id="IPR014710">
    <property type="entry name" value="RmlC-like_jellyroll"/>
</dbReference>
<proteinExistence type="predicted"/>
<organism evidence="4 5">
    <name type="scientific">Tetrahymena thermophila (strain SB210)</name>
    <dbReference type="NCBI Taxonomy" id="312017"/>
    <lineage>
        <taxon>Eukaryota</taxon>
        <taxon>Sar</taxon>
        <taxon>Alveolata</taxon>
        <taxon>Ciliophora</taxon>
        <taxon>Intramacronucleata</taxon>
        <taxon>Oligohymenophorea</taxon>
        <taxon>Hymenostomatida</taxon>
        <taxon>Tetrahymenina</taxon>
        <taxon>Tetrahymenidae</taxon>
        <taxon>Tetrahymena</taxon>
    </lineage>
</organism>
<keyword evidence="2" id="KW-0812">Transmembrane</keyword>
<dbReference type="InterPro" id="IPR000595">
    <property type="entry name" value="cNMP-bd_dom"/>
</dbReference>
<dbReference type="Gene3D" id="1.10.287.70">
    <property type="match status" value="1"/>
</dbReference>
<dbReference type="GO" id="GO:0098855">
    <property type="term" value="C:HCN channel complex"/>
    <property type="evidence" value="ECO:0007669"/>
    <property type="project" value="TreeGrafter"/>
</dbReference>
<feature type="transmembrane region" description="Helical" evidence="2">
    <location>
        <begin position="79"/>
        <end position="99"/>
    </location>
</feature>
<dbReference type="PANTHER" id="PTHR45689:SF5">
    <property type="entry name" value="I[[H]] CHANNEL, ISOFORM E"/>
    <property type="match status" value="1"/>
</dbReference>
<accession>Q233N9</accession>
<dbReference type="AlphaFoldDB" id="Q233N9"/>
<sequence>MKDKFLFDKKAQNIIELINLFKNVILISHIFACIWILAAKISYLTYDISQLQQQPNSINNSINTQTWIDLMQLTDSSWLVQYIYSYYFITVTMCTVGYGDIKPTNVIEIIVCTVLMMICCAIFAFTINSIGQIFQDFYQKENIIREKRFIIGNYMIKKGISKSTMKDVYEYLEYYWKEKSDENLKEENHIISQLSNGLREELLAESNRIIFKECSFFKDNFSYETLLRCLPIIQEQRCTPEEVIYDSEIGDSDVWLYFIQQGELEIYMQSPDYSNKRKISFQNSAITIIKQGDQFGEVSFFTGEQPKMSLKSLNFSKLLKIKRSDFIKVIMEDKVEYETFCMIKDMIIFSKNPTMLKKKCQSCNDQTHDIGQCPYLHLQLNKGKIYGQLLNSVSHSKREKLKIERSIKYKQPTLENLENFYERYFQYLNDKYEDLVQYEEKYINVYPYLRQNSCFAFPPEEKIEYLNGKTNDYNPKESNINLNICNNIPPNINVIQKSNSLNQSSSNESSSTNPQGSLVNQHNQQLIQQPSAYMKQTSNAKKNLQVKQVSFQKLSHSSCDEESQEQSDDFQENLKLKQMILVDKDSSFSNNQQQPQITYTNSSSIQSQKLQDPCSQNQLNNKQISLKQITKDLSGFMTLKSDLQHQSSSQTMNCSNSINNINNNNINNQHENKLSQSQKYVSSISQIPRQYSEMYVKRLTLQEINKQETSNDQFDCFFGQFEKMRRMTNYFPYFNYKFILEKINKQINYLNNTRKESIKAEYARSIISHSLVNKNRNRNSQKNMLLSQNFKNYQQQRKDQRMNSSLFRVESKKISQDNLKAKSQFVLNNKNLHQEEKSELCQNIEDFITQEVNCFTASKIDPNTPSQSFTNEKNFTNYKDVQIFNKKASYDFQ</sequence>
<feature type="transmembrane region" description="Helical" evidence="2">
    <location>
        <begin position="106"/>
        <end position="127"/>
    </location>
</feature>
<dbReference type="InterPro" id="IPR013099">
    <property type="entry name" value="K_chnl_dom"/>
</dbReference>
<keyword evidence="5" id="KW-1185">Reference proteome</keyword>
<dbReference type="GeneID" id="7829677"/>
<dbReference type="EMBL" id="GG662769">
    <property type="protein sequence ID" value="EAR91790.2"/>
    <property type="molecule type" value="Genomic_DNA"/>
</dbReference>
<dbReference type="InterPro" id="IPR051413">
    <property type="entry name" value="K/Na_HCN_channel"/>
</dbReference>
<gene>
    <name evidence="4" type="ORF">TTHERM_00809350</name>
</gene>
<dbReference type="SUPFAM" id="SSF51206">
    <property type="entry name" value="cAMP-binding domain-like"/>
    <property type="match status" value="1"/>
</dbReference>
<dbReference type="PANTHER" id="PTHR45689">
    <property type="entry name" value="I[[H]] CHANNEL, ISOFORM E"/>
    <property type="match status" value="1"/>
</dbReference>
<reference evidence="5" key="1">
    <citation type="journal article" date="2006" name="PLoS Biol.">
        <title>Macronuclear genome sequence of the ciliate Tetrahymena thermophila, a model eukaryote.</title>
        <authorList>
            <person name="Eisen J.A."/>
            <person name="Coyne R.S."/>
            <person name="Wu M."/>
            <person name="Wu D."/>
            <person name="Thiagarajan M."/>
            <person name="Wortman J.R."/>
            <person name="Badger J.H."/>
            <person name="Ren Q."/>
            <person name="Amedeo P."/>
            <person name="Jones K.M."/>
            <person name="Tallon L.J."/>
            <person name="Delcher A.L."/>
            <person name="Salzberg S.L."/>
            <person name="Silva J.C."/>
            <person name="Haas B.J."/>
            <person name="Majoros W.H."/>
            <person name="Farzad M."/>
            <person name="Carlton J.M."/>
            <person name="Smith R.K. Jr."/>
            <person name="Garg J."/>
            <person name="Pearlman R.E."/>
            <person name="Karrer K.M."/>
            <person name="Sun L."/>
            <person name="Manning G."/>
            <person name="Elde N.C."/>
            <person name="Turkewitz A.P."/>
            <person name="Asai D.J."/>
            <person name="Wilkes D.E."/>
            <person name="Wang Y."/>
            <person name="Cai H."/>
            <person name="Collins K."/>
            <person name="Stewart B.A."/>
            <person name="Lee S.R."/>
            <person name="Wilamowska K."/>
            <person name="Weinberg Z."/>
            <person name="Ruzzo W.L."/>
            <person name="Wloga D."/>
            <person name="Gaertig J."/>
            <person name="Frankel J."/>
            <person name="Tsao C.-C."/>
            <person name="Gorovsky M.A."/>
            <person name="Keeling P.J."/>
            <person name="Waller R.F."/>
            <person name="Patron N.J."/>
            <person name="Cherry J.M."/>
            <person name="Stover N.A."/>
            <person name="Krieger C.J."/>
            <person name="del Toro C."/>
            <person name="Ryder H.F."/>
            <person name="Williamson S.C."/>
            <person name="Barbeau R.A."/>
            <person name="Hamilton E.P."/>
            <person name="Orias E."/>
        </authorList>
    </citation>
    <scope>NUCLEOTIDE SEQUENCE [LARGE SCALE GENOMIC DNA]</scope>
    <source>
        <strain evidence="5">SB210</strain>
    </source>
</reference>
<dbReference type="CDD" id="cd00038">
    <property type="entry name" value="CAP_ED"/>
    <property type="match status" value="1"/>
</dbReference>
<dbReference type="Proteomes" id="UP000009168">
    <property type="component" value="Unassembled WGS sequence"/>
</dbReference>
<dbReference type="Pfam" id="PF00027">
    <property type="entry name" value="cNMP_binding"/>
    <property type="match status" value="1"/>
</dbReference>
<dbReference type="PROSITE" id="PS50042">
    <property type="entry name" value="CNMP_BINDING_3"/>
    <property type="match status" value="1"/>
</dbReference>
<evidence type="ECO:0000256" key="1">
    <source>
        <dbReference type="SAM" id="MobiDB-lite"/>
    </source>
</evidence>
<evidence type="ECO:0000256" key="2">
    <source>
        <dbReference type="SAM" id="Phobius"/>
    </source>
</evidence>
<keyword evidence="2" id="KW-0472">Membrane</keyword>
<keyword evidence="2" id="KW-1133">Transmembrane helix</keyword>
<dbReference type="InterPro" id="IPR018490">
    <property type="entry name" value="cNMP-bd_dom_sf"/>
</dbReference>
<dbReference type="Gene3D" id="1.10.287.630">
    <property type="entry name" value="Helix hairpin bin"/>
    <property type="match status" value="1"/>
</dbReference>
<dbReference type="InParanoid" id="Q233N9"/>
<evidence type="ECO:0000313" key="5">
    <source>
        <dbReference type="Proteomes" id="UP000009168"/>
    </source>
</evidence>
<dbReference type="HOGENOM" id="CLU_019116_0_0_1"/>
<evidence type="ECO:0000259" key="3">
    <source>
        <dbReference type="PROSITE" id="PS50042"/>
    </source>
</evidence>
<dbReference type="Pfam" id="PF07885">
    <property type="entry name" value="Ion_trans_2"/>
    <property type="match status" value="1"/>
</dbReference>
<feature type="region of interest" description="Disordered" evidence="1">
    <location>
        <begin position="587"/>
        <end position="609"/>
    </location>
</feature>
<dbReference type="OrthoDB" id="2021138at2759"/>
<protein>
    <submittedName>
        <fullName evidence="4">Cyclic nucleotide-binding domain protein</fullName>
    </submittedName>
</protein>
<feature type="compositionally biased region" description="Low complexity" evidence="1">
    <location>
        <begin position="499"/>
        <end position="513"/>
    </location>
</feature>
<dbReference type="RefSeq" id="XP_001012035.2">
    <property type="nucleotide sequence ID" value="XM_001012035.2"/>
</dbReference>
<dbReference type="GO" id="GO:0003254">
    <property type="term" value="P:regulation of membrane depolarization"/>
    <property type="evidence" value="ECO:0007669"/>
    <property type="project" value="TreeGrafter"/>
</dbReference>